<dbReference type="GO" id="GO:1990904">
    <property type="term" value="C:ribonucleoprotein complex"/>
    <property type="evidence" value="ECO:0007669"/>
    <property type="project" value="UniProtKB-ARBA"/>
</dbReference>
<evidence type="ECO:0000313" key="3">
    <source>
        <dbReference type="EMBL" id="KAF6749667.1"/>
    </source>
</evidence>
<feature type="domain" description="Ribonucleases P/MRP subunit Pop8-like" evidence="2">
    <location>
        <begin position="24"/>
        <end position="79"/>
    </location>
</feature>
<dbReference type="GO" id="GO:1902555">
    <property type="term" value="C:endoribonuclease complex"/>
    <property type="evidence" value="ECO:0007669"/>
    <property type="project" value="UniProtKB-ARBA"/>
</dbReference>
<sequence length="106" mass="10781">MALQAHPIASNKHYIRLSVAPPTRDALTLRKALADALEAAFGIVGGAVRVDVLAVLEEGRGCVVRVDEGDVRKVLAAVVGASGALRMGVVRESGVLAALGVGGAEL</sequence>
<dbReference type="AlphaFoldDB" id="A0A8H6HNX1"/>
<proteinExistence type="predicted"/>
<keyword evidence="1" id="KW-0819">tRNA processing</keyword>
<dbReference type="OrthoDB" id="3265020at2759"/>
<comment type="caution">
    <text evidence="3">The sequence shown here is derived from an EMBL/GenBank/DDBJ whole genome shotgun (WGS) entry which is preliminary data.</text>
</comment>
<evidence type="ECO:0000313" key="4">
    <source>
        <dbReference type="Proteomes" id="UP000521943"/>
    </source>
</evidence>
<dbReference type="GO" id="GO:0008033">
    <property type="term" value="P:tRNA processing"/>
    <property type="evidence" value="ECO:0007669"/>
    <property type="project" value="UniProtKB-KW"/>
</dbReference>
<dbReference type="EMBL" id="JACGCI010000061">
    <property type="protein sequence ID" value="KAF6749667.1"/>
    <property type="molecule type" value="Genomic_DNA"/>
</dbReference>
<reference evidence="3 4" key="1">
    <citation type="submission" date="2020-07" db="EMBL/GenBank/DDBJ databases">
        <title>Comparative genomics of pyrophilous fungi reveals a link between fire events and developmental genes.</title>
        <authorList>
            <consortium name="DOE Joint Genome Institute"/>
            <person name="Steindorff A.S."/>
            <person name="Carver A."/>
            <person name="Calhoun S."/>
            <person name="Stillman K."/>
            <person name="Liu H."/>
            <person name="Lipzen A."/>
            <person name="Pangilinan J."/>
            <person name="Labutti K."/>
            <person name="Bruns T.D."/>
            <person name="Grigoriev I.V."/>
        </authorList>
    </citation>
    <scope>NUCLEOTIDE SEQUENCE [LARGE SCALE GENOMIC DNA]</scope>
    <source>
        <strain evidence="3 4">CBS 144469</strain>
    </source>
</reference>
<name>A0A8H6HNX1_9AGAR</name>
<evidence type="ECO:0000259" key="2">
    <source>
        <dbReference type="Pfam" id="PF20976"/>
    </source>
</evidence>
<dbReference type="InterPro" id="IPR038085">
    <property type="entry name" value="Rnp2-like_sf"/>
</dbReference>
<gene>
    <name evidence="3" type="ORF">DFP72DRAFT_1072903</name>
</gene>
<dbReference type="SUPFAM" id="SSF160350">
    <property type="entry name" value="Rnp2-like"/>
    <property type="match status" value="1"/>
</dbReference>
<dbReference type="InterPro" id="IPR049128">
    <property type="entry name" value="Pop8-like_dom"/>
</dbReference>
<dbReference type="Proteomes" id="UP000521943">
    <property type="component" value="Unassembled WGS sequence"/>
</dbReference>
<protein>
    <recommendedName>
        <fullName evidence="2">Ribonucleases P/MRP subunit Pop8-like domain-containing protein</fullName>
    </recommendedName>
</protein>
<keyword evidence="4" id="KW-1185">Reference proteome</keyword>
<organism evidence="3 4">
    <name type="scientific">Ephemerocybe angulata</name>
    <dbReference type="NCBI Taxonomy" id="980116"/>
    <lineage>
        <taxon>Eukaryota</taxon>
        <taxon>Fungi</taxon>
        <taxon>Dikarya</taxon>
        <taxon>Basidiomycota</taxon>
        <taxon>Agaricomycotina</taxon>
        <taxon>Agaricomycetes</taxon>
        <taxon>Agaricomycetidae</taxon>
        <taxon>Agaricales</taxon>
        <taxon>Agaricineae</taxon>
        <taxon>Psathyrellaceae</taxon>
        <taxon>Ephemerocybe</taxon>
    </lineage>
</organism>
<accession>A0A8H6HNX1</accession>
<evidence type="ECO:0000256" key="1">
    <source>
        <dbReference type="ARBA" id="ARBA00022694"/>
    </source>
</evidence>
<dbReference type="Pfam" id="PF20976">
    <property type="entry name" value="Pop8"/>
    <property type="match status" value="1"/>
</dbReference>